<accession>A0A7C3MIZ5</accession>
<organism evidence="1">
    <name type="scientific">Dictyoglomus thermophilum</name>
    <dbReference type="NCBI Taxonomy" id="14"/>
    <lineage>
        <taxon>Bacteria</taxon>
        <taxon>Pseudomonadati</taxon>
        <taxon>Dictyoglomota</taxon>
        <taxon>Dictyoglomia</taxon>
        <taxon>Dictyoglomales</taxon>
        <taxon>Dictyoglomaceae</taxon>
        <taxon>Dictyoglomus</taxon>
    </lineage>
</organism>
<dbReference type="InterPro" id="IPR013785">
    <property type="entry name" value="Aldolase_TIM"/>
</dbReference>
<dbReference type="InterPro" id="IPR058240">
    <property type="entry name" value="rSAM_sf"/>
</dbReference>
<comment type="caution">
    <text evidence="1">The sequence shown here is derived from an EMBL/GenBank/DDBJ whole genome shotgun (WGS) entry which is preliminary data.</text>
</comment>
<dbReference type="SUPFAM" id="SSF102114">
    <property type="entry name" value="Radical SAM enzymes"/>
    <property type="match status" value="1"/>
</dbReference>
<proteinExistence type="predicted"/>
<name>A0A7C3MIZ5_DICTH</name>
<dbReference type="Gene3D" id="3.20.20.70">
    <property type="entry name" value="Aldolase class I"/>
    <property type="match status" value="1"/>
</dbReference>
<reference evidence="1" key="1">
    <citation type="journal article" date="2020" name="mSystems">
        <title>Genome- and Community-Level Interaction Insights into Carbon Utilization and Element Cycling Functions of Hydrothermarchaeota in Hydrothermal Sediment.</title>
        <authorList>
            <person name="Zhou Z."/>
            <person name="Liu Y."/>
            <person name="Xu W."/>
            <person name="Pan J."/>
            <person name="Luo Z.H."/>
            <person name="Li M."/>
        </authorList>
    </citation>
    <scope>NUCLEOTIDE SEQUENCE [LARGE SCALE GENOMIC DNA]</scope>
    <source>
        <strain evidence="1">SpSt-81</strain>
    </source>
</reference>
<protein>
    <recommendedName>
        <fullName evidence="2">Radical SAM protein</fullName>
    </recommendedName>
</protein>
<evidence type="ECO:0008006" key="2">
    <source>
        <dbReference type="Google" id="ProtNLM"/>
    </source>
</evidence>
<sequence length="128" mass="15380">MDSLRFIEFSTENCEYIYDDVLGIIFPKDKYEHLVKELNNYLGNCLDNGDSKYKYFEEYYGKNDIFIIEEIKDFLKRDGFRQLILNVTDDCNMKCRYCYYHSGFYDYAPVVEHRSMNIGIAIRAVDFF</sequence>
<evidence type="ECO:0000313" key="1">
    <source>
        <dbReference type="EMBL" id="HFX14308.1"/>
    </source>
</evidence>
<gene>
    <name evidence="1" type="ORF">ENW00_09255</name>
</gene>
<dbReference type="AlphaFoldDB" id="A0A7C3MIZ5"/>
<dbReference type="EMBL" id="DTIN01000042">
    <property type="protein sequence ID" value="HFX14308.1"/>
    <property type="molecule type" value="Genomic_DNA"/>
</dbReference>